<reference evidence="6 7" key="2">
    <citation type="submission" date="2023-11" db="UniProtKB">
        <authorList>
            <consortium name="WormBaseParasite"/>
        </authorList>
    </citation>
    <scope>IDENTIFICATION</scope>
</reference>
<dbReference type="SMART" id="SM00360">
    <property type="entry name" value="RRM"/>
    <property type="match status" value="1"/>
</dbReference>
<accession>A0AA85K2C5</accession>
<dbReference type="GO" id="GO:0000398">
    <property type="term" value="P:mRNA splicing, via spliceosome"/>
    <property type="evidence" value="ECO:0007669"/>
    <property type="project" value="TreeGrafter"/>
</dbReference>
<dbReference type="AlphaFoldDB" id="A0AA85K2C5"/>
<dbReference type="SUPFAM" id="SSF54928">
    <property type="entry name" value="RNA-binding domain, RBD"/>
    <property type="match status" value="1"/>
</dbReference>
<dbReference type="InterPro" id="IPR012677">
    <property type="entry name" value="Nucleotide-bd_a/b_plait_sf"/>
</dbReference>
<dbReference type="GO" id="GO:0030626">
    <property type="term" value="F:U12 snRNA binding"/>
    <property type="evidence" value="ECO:0007669"/>
    <property type="project" value="TreeGrafter"/>
</dbReference>
<dbReference type="GO" id="GO:0097157">
    <property type="term" value="F:pre-mRNA intronic binding"/>
    <property type="evidence" value="ECO:0007669"/>
    <property type="project" value="TreeGrafter"/>
</dbReference>
<feature type="domain" description="RRM" evidence="4">
    <location>
        <begin position="288"/>
        <end position="381"/>
    </location>
</feature>
<dbReference type="PANTHER" id="PTHR16105">
    <property type="entry name" value="RNA-BINDING REGION-CONTAINING PROTEIN 3"/>
    <property type="match status" value="1"/>
</dbReference>
<dbReference type="InterPro" id="IPR035979">
    <property type="entry name" value="RBD_domain_sf"/>
</dbReference>
<dbReference type="PANTHER" id="PTHR16105:SF0">
    <property type="entry name" value="RNA-BINDING REGION-CONTAINING PROTEIN 3"/>
    <property type="match status" value="1"/>
</dbReference>
<sequence>MQLTVRHTPTVWELMVSQTSVLHIMNKLHLPPPFDDPEHFPGDYLVISATEYAKMQAMIDNFKNVPRKDHNDIDSNAEEMDLSSGPESELTSDDEIKTNSQQQNIPVRKRLRVHKKLSSASSARYPVTSKRQNVSVSDLFEATTVSKKLHLPEVLNVNTQSDHVVSHSDVEGGFGLIQSEPIIEEKYFVDEVPNVSQGNQENYSFSVDFKLRKDRLSDDEESVDLENRIPLPDQPSTRSHDVSALIENSCPNLISVLSVNEVLSNCLKAEDYKNYNVFAKYDAGTPTSRLYIKNLSQAVTETDLFKIFGVFSNGPVSDNDWKPSISVDSTECFSVRLLTEGRMKGQAFIGLACESTAKQALETTNGYMLYGRPIVVQFARGAKAKVDEKSLILTNQ</sequence>
<evidence type="ECO:0000256" key="1">
    <source>
        <dbReference type="ARBA" id="ARBA00022884"/>
    </source>
</evidence>
<dbReference type="InterPro" id="IPR000504">
    <property type="entry name" value="RRM_dom"/>
</dbReference>
<evidence type="ECO:0000313" key="5">
    <source>
        <dbReference type="Proteomes" id="UP000050795"/>
    </source>
</evidence>
<dbReference type="Gene3D" id="3.30.70.330">
    <property type="match status" value="1"/>
</dbReference>
<feature type="region of interest" description="Disordered" evidence="3">
    <location>
        <begin position="65"/>
        <end position="113"/>
    </location>
</feature>
<name>A0AA85K2C5_TRIRE</name>
<dbReference type="WBParaSite" id="TREG1_68720.2">
    <property type="protein sequence ID" value="TREG1_68720.2"/>
    <property type="gene ID" value="TREG1_68720"/>
</dbReference>
<evidence type="ECO:0000313" key="6">
    <source>
        <dbReference type="WBParaSite" id="TREG1_68720.2"/>
    </source>
</evidence>
<evidence type="ECO:0000259" key="4">
    <source>
        <dbReference type="PROSITE" id="PS50102"/>
    </source>
</evidence>
<reference evidence="5" key="1">
    <citation type="submission" date="2022-06" db="EMBL/GenBank/DDBJ databases">
        <authorList>
            <person name="Berger JAMES D."/>
            <person name="Berger JAMES D."/>
        </authorList>
    </citation>
    <scope>NUCLEOTIDE SEQUENCE [LARGE SCALE GENOMIC DNA]</scope>
</reference>
<evidence type="ECO:0000256" key="3">
    <source>
        <dbReference type="SAM" id="MobiDB-lite"/>
    </source>
</evidence>
<dbReference type="InterPro" id="IPR045164">
    <property type="entry name" value="RBM41/RNPC3"/>
</dbReference>
<keyword evidence="5" id="KW-1185">Reference proteome</keyword>
<dbReference type="PROSITE" id="PS50102">
    <property type="entry name" value="RRM"/>
    <property type="match status" value="1"/>
</dbReference>
<dbReference type="GO" id="GO:0005689">
    <property type="term" value="C:U12-type spliceosomal complex"/>
    <property type="evidence" value="ECO:0007669"/>
    <property type="project" value="TreeGrafter"/>
</dbReference>
<organism evidence="5 6">
    <name type="scientific">Trichobilharzia regenti</name>
    <name type="common">Nasal bird schistosome</name>
    <dbReference type="NCBI Taxonomy" id="157069"/>
    <lineage>
        <taxon>Eukaryota</taxon>
        <taxon>Metazoa</taxon>
        <taxon>Spiralia</taxon>
        <taxon>Lophotrochozoa</taxon>
        <taxon>Platyhelminthes</taxon>
        <taxon>Trematoda</taxon>
        <taxon>Digenea</taxon>
        <taxon>Strigeidida</taxon>
        <taxon>Schistosomatoidea</taxon>
        <taxon>Schistosomatidae</taxon>
        <taxon>Trichobilharzia</taxon>
    </lineage>
</organism>
<keyword evidence="1 2" id="KW-0694">RNA-binding</keyword>
<proteinExistence type="predicted"/>
<evidence type="ECO:0000313" key="7">
    <source>
        <dbReference type="WBParaSite" id="TREG1_68720.3"/>
    </source>
</evidence>
<evidence type="ECO:0000256" key="2">
    <source>
        <dbReference type="PROSITE-ProRule" id="PRU00176"/>
    </source>
</evidence>
<feature type="region of interest" description="Disordered" evidence="3">
    <location>
        <begin position="221"/>
        <end position="240"/>
    </location>
</feature>
<dbReference type="WBParaSite" id="TREG1_68720.3">
    <property type="protein sequence ID" value="TREG1_68720.3"/>
    <property type="gene ID" value="TREG1_68720"/>
</dbReference>
<protein>
    <recommendedName>
        <fullName evidence="4">RRM domain-containing protein</fullName>
    </recommendedName>
</protein>
<dbReference type="Proteomes" id="UP000050795">
    <property type="component" value="Unassembled WGS sequence"/>
</dbReference>
<dbReference type="CDD" id="cd12239">
    <property type="entry name" value="RRM2_RBM40_like"/>
    <property type="match status" value="1"/>
</dbReference>